<dbReference type="Proteomes" id="UP000799764">
    <property type="component" value="Unassembled WGS sequence"/>
</dbReference>
<organism evidence="2 3">
    <name type="scientific">Karstenula rhodostoma CBS 690.94</name>
    <dbReference type="NCBI Taxonomy" id="1392251"/>
    <lineage>
        <taxon>Eukaryota</taxon>
        <taxon>Fungi</taxon>
        <taxon>Dikarya</taxon>
        <taxon>Ascomycota</taxon>
        <taxon>Pezizomycotina</taxon>
        <taxon>Dothideomycetes</taxon>
        <taxon>Pleosporomycetidae</taxon>
        <taxon>Pleosporales</taxon>
        <taxon>Massarineae</taxon>
        <taxon>Didymosphaeriaceae</taxon>
        <taxon>Karstenula</taxon>
    </lineage>
</organism>
<comment type="caution">
    <text evidence="2">The sequence shown here is derived from an EMBL/GenBank/DDBJ whole genome shotgun (WGS) entry which is preliminary data.</text>
</comment>
<protein>
    <submittedName>
        <fullName evidence="2">Uncharacterized protein</fullName>
    </submittedName>
</protein>
<dbReference type="AlphaFoldDB" id="A0A9P4PH04"/>
<evidence type="ECO:0000256" key="1">
    <source>
        <dbReference type="SAM" id="Phobius"/>
    </source>
</evidence>
<evidence type="ECO:0000313" key="2">
    <source>
        <dbReference type="EMBL" id="KAF2444909.1"/>
    </source>
</evidence>
<dbReference type="OrthoDB" id="3763553at2759"/>
<keyword evidence="1" id="KW-0472">Membrane</keyword>
<proteinExistence type="predicted"/>
<feature type="transmembrane region" description="Helical" evidence="1">
    <location>
        <begin position="167"/>
        <end position="189"/>
    </location>
</feature>
<keyword evidence="1" id="KW-1133">Transmembrane helix</keyword>
<name>A0A9P4PH04_9PLEO</name>
<keyword evidence="3" id="KW-1185">Reference proteome</keyword>
<accession>A0A9P4PH04</accession>
<gene>
    <name evidence="2" type="ORF">P171DRAFT_286057</name>
</gene>
<keyword evidence="1" id="KW-0812">Transmembrane</keyword>
<evidence type="ECO:0000313" key="3">
    <source>
        <dbReference type="Proteomes" id="UP000799764"/>
    </source>
</evidence>
<dbReference type="EMBL" id="MU001500">
    <property type="protein sequence ID" value="KAF2444909.1"/>
    <property type="molecule type" value="Genomic_DNA"/>
</dbReference>
<sequence length="194" mass="22442">MLNRWMFVRPDSLEVLFELADAMEQIDELVRFYARGVLALLDVVSEPGACHSNIGLSATEYERIASAFLLSRIYVRYNRLRGNKQLFMDTLHIWQIEQMATVSDFLQGVWLHSGSALYHLVPGEYSRRESACEASRLIWRWFKILVATDTFLRSTSPCWKMQGTTGCLFIVVTMRCYPVFAPCGLWIMIIRLES</sequence>
<reference evidence="2" key="1">
    <citation type="journal article" date="2020" name="Stud. Mycol.">
        <title>101 Dothideomycetes genomes: a test case for predicting lifestyles and emergence of pathogens.</title>
        <authorList>
            <person name="Haridas S."/>
            <person name="Albert R."/>
            <person name="Binder M."/>
            <person name="Bloem J."/>
            <person name="Labutti K."/>
            <person name="Salamov A."/>
            <person name="Andreopoulos B."/>
            <person name="Baker S."/>
            <person name="Barry K."/>
            <person name="Bills G."/>
            <person name="Bluhm B."/>
            <person name="Cannon C."/>
            <person name="Castanera R."/>
            <person name="Culley D."/>
            <person name="Daum C."/>
            <person name="Ezra D."/>
            <person name="Gonzalez J."/>
            <person name="Henrissat B."/>
            <person name="Kuo A."/>
            <person name="Liang C."/>
            <person name="Lipzen A."/>
            <person name="Lutzoni F."/>
            <person name="Magnuson J."/>
            <person name="Mondo S."/>
            <person name="Nolan M."/>
            <person name="Ohm R."/>
            <person name="Pangilinan J."/>
            <person name="Park H.-J."/>
            <person name="Ramirez L."/>
            <person name="Alfaro M."/>
            <person name="Sun H."/>
            <person name="Tritt A."/>
            <person name="Yoshinaga Y."/>
            <person name="Zwiers L.-H."/>
            <person name="Turgeon B."/>
            <person name="Goodwin S."/>
            <person name="Spatafora J."/>
            <person name="Crous P."/>
            <person name="Grigoriev I."/>
        </authorList>
    </citation>
    <scope>NUCLEOTIDE SEQUENCE</scope>
    <source>
        <strain evidence="2">CBS 690.94</strain>
    </source>
</reference>